<keyword evidence="2" id="KW-0614">Plasmid</keyword>
<dbReference type="Pfam" id="PF09900">
    <property type="entry name" value="DUF2127"/>
    <property type="match status" value="1"/>
</dbReference>
<geneLocation type="plasmid" evidence="2 3">
    <name>unnamed1</name>
</geneLocation>
<reference evidence="2 3" key="1">
    <citation type="submission" date="2023-09" db="EMBL/GenBank/DDBJ databases">
        <title>Thioclava shenzhenensis sp. nov., a multidrug resistant bacteria-antagonizing species isolated from coastal seawater.</title>
        <authorList>
            <person name="Long M."/>
        </authorList>
    </citation>
    <scope>NUCLEOTIDE SEQUENCE [LARGE SCALE GENOMIC DNA]</scope>
    <source>
        <strain evidence="2 3">FTW29</strain>
        <plasmid evidence="2 3">unnamed1</plasmid>
    </source>
</reference>
<sequence>MQEKRLHQAFEISVALKGIHALIEILAGLFFYVVKSDTILRWMNFLTQDELREDPRDFVASHIMHAAQGFTGSTEAFYAFYLASHGAIKLALVIGLLKEKWIAFPLSLIALGGFMAYQLYRYSYTHSTALLVLTVFDLLVCGLVWHEWRTRARQMRG</sequence>
<feature type="transmembrane region" description="Helical" evidence="1">
    <location>
        <begin position="101"/>
        <end position="120"/>
    </location>
</feature>
<dbReference type="Proteomes" id="UP001623290">
    <property type="component" value="Plasmid unnamed1"/>
</dbReference>
<dbReference type="InterPro" id="IPR014591">
    <property type="entry name" value="UCP034455"/>
</dbReference>
<keyword evidence="1" id="KW-0472">Membrane</keyword>
<feature type="transmembrane region" description="Helical" evidence="1">
    <location>
        <begin position="12"/>
        <end position="34"/>
    </location>
</feature>
<evidence type="ECO:0000313" key="3">
    <source>
        <dbReference type="Proteomes" id="UP001623290"/>
    </source>
</evidence>
<evidence type="ECO:0000313" key="2">
    <source>
        <dbReference type="EMBL" id="WRY35110.1"/>
    </source>
</evidence>
<dbReference type="EMBL" id="CP135444">
    <property type="protein sequence ID" value="WRY35110.1"/>
    <property type="molecule type" value="Genomic_DNA"/>
</dbReference>
<feature type="transmembrane region" description="Helical" evidence="1">
    <location>
        <begin position="126"/>
        <end position="146"/>
    </location>
</feature>
<proteinExistence type="predicted"/>
<accession>A0ABZ1E347</accession>
<keyword evidence="1" id="KW-1133">Transmembrane helix</keyword>
<dbReference type="PIRSF" id="PIRSF034455">
    <property type="entry name" value="UCP034455"/>
    <property type="match status" value="1"/>
</dbReference>
<name>A0ABZ1E347_9RHOB</name>
<feature type="transmembrane region" description="Helical" evidence="1">
    <location>
        <begin position="76"/>
        <end position="94"/>
    </location>
</feature>
<dbReference type="InterPro" id="IPR021125">
    <property type="entry name" value="DUF2127"/>
</dbReference>
<dbReference type="RefSeq" id="WP_330646853.1">
    <property type="nucleotide sequence ID" value="NZ_CP135444.1"/>
</dbReference>
<gene>
    <name evidence="2" type="ORF">RPE78_14820</name>
</gene>
<keyword evidence="3" id="KW-1185">Reference proteome</keyword>
<keyword evidence="1" id="KW-0812">Transmembrane</keyword>
<protein>
    <submittedName>
        <fullName evidence="2">DUF2127 domain-containing protein</fullName>
    </submittedName>
</protein>
<evidence type="ECO:0000256" key="1">
    <source>
        <dbReference type="SAM" id="Phobius"/>
    </source>
</evidence>
<organism evidence="2 3">
    <name type="scientific">Thioclava litoralis</name>
    <dbReference type="NCBI Taxonomy" id="3076557"/>
    <lineage>
        <taxon>Bacteria</taxon>
        <taxon>Pseudomonadati</taxon>
        <taxon>Pseudomonadota</taxon>
        <taxon>Alphaproteobacteria</taxon>
        <taxon>Rhodobacterales</taxon>
        <taxon>Paracoccaceae</taxon>
        <taxon>Thioclava</taxon>
    </lineage>
</organism>